<evidence type="ECO:0000313" key="12">
    <source>
        <dbReference type="Proteomes" id="UP000290287"/>
    </source>
</evidence>
<comment type="catalytic activity">
    <reaction evidence="1 8">
        <text>a 4-O-methyl-thymidine in DNA + L-cysteinyl-[protein] = a thymidine in DNA + S-methyl-L-cysteinyl-[protein]</text>
        <dbReference type="Rhea" id="RHEA:53428"/>
        <dbReference type="Rhea" id="RHEA-COMP:10131"/>
        <dbReference type="Rhea" id="RHEA-COMP:10132"/>
        <dbReference type="Rhea" id="RHEA-COMP:13555"/>
        <dbReference type="Rhea" id="RHEA-COMP:13556"/>
        <dbReference type="ChEBI" id="CHEBI:29950"/>
        <dbReference type="ChEBI" id="CHEBI:82612"/>
        <dbReference type="ChEBI" id="CHEBI:137386"/>
        <dbReference type="ChEBI" id="CHEBI:137387"/>
        <dbReference type="EC" id="2.1.1.63"/>
    </reaction>
</comment>
<dbReference type="Pfam" id="PF01035">
    <property type="entry name" value="DNA_binding_1"/>
    <property type="match status" value="1"/>
</dbReference>
<gene>
    <name evidence="11" type="ORF">CS022_03355</name>
</gene>
<dbReference type="GO" id="GO:0005737">
    <property type="term" value="C:cytoplasm"/>
    <property type="evidence" value="ECO:0007669"/>
    <property type="project" value="UniProtKB-SubCell"/>
</dbReference>
<comment type="caution">
    <text evidence="11">The sequence shown here is derived from an EMBL/GenBank/DDBJ whole genome shotgun (WGS) entry which is preliminary data.</text>
</comment>
<evidence type="ECO:0000256" key="4">
    <source>
        <dbReference type="ARBA" id="ARBA00022679"/>
    </source>
</evidence>
<keyword evidence="2 8" id="KW-0963">Cytoplasm</keyword>
<keyword evidence="5 8" id="KW-0227">DNA damage</keyword>
<proteinExistence type="inferred from homology"/>
<dbReference type="InterPro" id="IPR008332">
    <property type="entry name" value="MethylG_MeTrfase_N"/>
</dbReference>
<keyword evidence="6 8" id="KW-0234">DNA repair</keyword>
<evidence type="ECO:0000256" key="3">
    <source>
        <dbReference type="ARBA" id="ARBA00022603"/>
    </source>
</evidence>
<evidence type="ECO:0000256" key="7">
    <source>
        <dbReference type="ARBA" id="ARBA00049348"/>
    </source>
</evidence>
<dbReference type="CDD" id="cd06445">
    <property type="entry name" value="ATase"/>
    <property type="match status" value="1"/>
</dbReference>
<dbReference type="Gene3D" id="3.30.160.70">
    <property type="entry name" value="Methylated DNA-protein cysteine methyltransferase domain"/>
    <property type="match status" value="1"/>
</dbReference>
<dbReference type="InterPro" id="IPR014048">
    <property type="entry name" value="MethylDNA_cys_MeTrfase_DNA-bd"/>
</dbReference>
<evidence type="ECO:0000259" key="9">
    <source>
        <dbReference type="Pfam" id="PF01035"/>
    </source>
</evidence>
<dbReference type="Pfam" id="PF02870">
    <property type="entry name" value="Methyltransf_1N"/>
    <property type="match status" value="1"/>
</dbReference>
<dbReference type="InterPro" id="IPR036631">
    <property type="entry name" value="MGMT_N_sf"/>
</dbReference>
<feature type="domain" description="Methylated-DNA-[protein]-cysteine S-methyltransferase DNA binding" evidence="9">
    <location>
        <begin position="77"/>
        <end position="156"/>
    </location>
</feature>
<dbReference type="InterPro" id="IPR001497">
    <property type="entry name" value="MethylDNA_cys_MeTrfase_AS"/>
</dbReference>
<feature type="domain" description="Methylguanine DNA methyltransferase ribonuclease-like" evidence="10">
    <location>
        <begin position="7"/>
        <end position="72"/>
    </location>
</feature>
<dbReference type="Proteomes" id="UP000290287">
    <property type="component" value="Unassembled WGS sequence"/>
</dbReference>
<comment type="miscellaneous">
    <text evidence="8">This enzyme catalyzes only one turnover and therefore is not strictly catalytic. According to one definition, an enzyme is a biocatalyst that acts repeatedly and over many reaction cycles.</text>
</comment>
<comment type="similarity">
    <text evidence="8">Belongs to the MGMT family.</text>
</comment>
<evidence type="ECO:0000256" key="2">
    <source>
        <dbReference type="ARBA" id="ARBA00022490"/>
    </source>
</evidence>
<keyword evidence="4 8" id="KW-0808">Transferase</keyword>
<keyword evidence="3 8" id="KW-0489">Methyltransferase</keyword>
<dbReference type="OrthoDB" id="9811249at2"/>
<dbReference type="NCBIfam" id="TIGR00589">
    <property type="entry name" value="ogt"/>
    <property type="match status" value="1"/>
</dbReference>
<dbReference type="EC" id="2.1.1.63" evidence="8"/>
<organism evidence="11 12">
    <name type="scientific">Veronia nyctiphanis</name>
    <dbReference type="NCBI Taxonomy" id="1278244"/>
    <lineage>
        <taxon>Bacteria</taxon>
        <taxon>Pseudomonadati</taxon>
        <taxon>Pseudomonadota</taxon>
        <taxon>Gammaproteobacteria</taxon>
        <taxon>Vibrionales</taxon>
        <taxon>Vibrionaceae</taxon>
        <taxon>Veronia</taxon>
    </lineage>
</organism>
<dbReference type="SUPFAM" id="SSF53155">
    <property type="entry name" value="Methylated DNA-protein cysteine methyltransferase domain"/>
    <property type="match status" value="1"/>
</dbReference>
<protein>
    <recommendedName>
        <fullName evidence="8">Methylated-DNA--protein-cysteine methyltransferase</fullName>
        <ecNumber evidence="8">2.1.1.63</ecNumber>
    </recommendedName>
    <alternativeName>
        <fullName evidence="8">6-O-methylguanine-DNA methyltransferase</fullName>
        <shortName evidence="8">MGMT</shortName>
    </alternativeName>
    <alternativeName>
        <fullName evidence="8">O-6-methylguanine-DNA-alkyltransferase</fullName>
    </alternativeName>
</protein>
<accession>A0A4Q0YUV7</accession>
<dbReference type="GO" id="GO:0006307">
    <property type="term" value="P:DNA alkylation repair"/>
    <property type="evidence" value="ECO:0007669"/>
    <property type="project" value="UniProtKB-UniRule"/>
</dbReference>
<dbReference type="Gene3D" id="1.10.10.10">
    <property type="entry name" value="Winged helix-like DNA-binding domain superfamily/Winged helix DNA-binding domain"/>
    <property type="match status" value="1"/>
</dbReference>
<evidence type="ECO:0000256" key="8">
    <source>
        <dbReference type="HAMAP-Rule" id="MF_00772"/>
    </source>
</evidence>
<dbReference type="FunFam" id="1.10.10.10:FF:000337">
    <property type="entry name" value="Methylated-DNA--protein-cysteine methyltransferase"/>
    <property type="match status" value="1"/>
</dbReference>
<dbReference type="InterPro" id="IPR036388">
    <property type="entry name" value="WH-like_DNA-bd_sf"/>
</dbReference>
<name>A0A4Q0YUV7_9GAMM</name>
<dbReference type="PROSITE" id="PS00374">
    <property type="entry name" value="MGMT"/>
    <property type="match status" value="1"/>
</dbReference>
<evidence type="ECO:0000259" key="10">
    <source>
        <dbReference type="Pfam" id="PF02870"/>
    </source>
</evidence>
<evidence type="ECO:0000256" key="6">
    <source>
        <dbReference type="ARBA" id="ARBA00023204"/>
    </source>
</evidence>
<evidence type="ECO:0000256" key="1">
    <source>
        <dbReference type="ARBA" id="ARBA00001286"/>
    </source>
</evidence>
<dbReference type="GO" id="GO:0003908">
    <property type="term" value="F:methylated-DNA-[protein]-cysteine S-methyltransferase activity"/>
    <property type="evidence" value="ECO:0007669"/>
    <property type="project" value="UniProtKB-UniRule"/>
</dbReference>
<dbReference type="PANTHER" id="PTHR10815">
    <property type="entry name" value="METHYLATED-DNA--PROTEIN-CYSTEINE METHYLTRANSFERASE"/>
    <property type="match status" value="1"/>
</dbReference>
<evidence type="ECO:0000256" key="5">
    <source>
        <dbReference type="ARBA" id="ARBA00022763"/>
    </source>
</evidence>
<feature type="active site" description="Nucleophile; methyl group acceptor" evidence="8">
    <location>
        <position position="128"/>
    </location>
</feature>
<evidence type="ECO:0000313" key="11">
    <source>
        <dbReference type="EMBL" id="RXJ74615.1"/>
    </source>
</evidence>
<dbReference type="InterPro" id="IPR023546">
    <property type="entry name" value="MGMT"/>
</dbReference>
<dbReference type="PANTHER" id="PTHR10815:SF5">
    <property type="entry name" value="METHYLATED-DNA--PROTEIN-CYSTEINE METHYLTRANSFERASE"/>
    <property type="match status" value="1"/>
</dbReference>
<comment type="catalytic activity">
    <reaction evidence="7 8">
        <text>a 6-O-methyl-2'-deoxyguanosine in DNA + L-cysteinyl-[protein] = S-methyl-L-cysteinyl-[protein] + a 2'-deoxyguanosine in DNA</text>
        <dbReference type="Rhea" id="RHEA:24000"/>
        <dbReference type="Rhea" id="RHEA-COMP:10131"/>
        <dbReference type="Rhea" id="RHEA-COMP:10132"/>
        <dbReference type="Rhea" id="RHEA-COMP:11367"/>
        <dbReference type="Rhea" id="RHEA-COMP:11368"/>
        <dbReference type="ChEBI" id="CHEBI:29950"/>
        <dbReference type="ChEBI" id="CHEBI:82612"/>
        <dbReference type="ChEBI" id="CHEBI:85445"/>
        <dbReference type="ChEBI" id="CHEBI:85448"/>
        <dbReference type="EC" id="2.1.1.63"/>
    </reaction>
</comment>
<dbReference type="GO" id="GO:0032259">
    <property type="term" value="P:methylation"/>
    <property type="evidence" value="ECO:0007669"/>
    <property type="project" value="UniProtKB-KW"/>
</dbReference>
<dbReference type="AlphaFoldDB" id="A0A4Q0YUV7"/>
<comment type="function">
    <text evidence="8">Involved in the cellular defense against the biological effects of O6-methylguanine (O6-MeG) and O4-methylthymine (O4-MeT) in DNA. Repairs the methylated nucleobase in DNA by stoichiometrically transferring the methyl group to a cysteine residue in the enzyme. This is a suicide reaction: the enzyme is irreversibly inactivated.</text>
</comment>
<dbReference type="HAMAP" id="MF_00772">
    <property type="entry name" value="OGT"/>
    <property type="match status" value="1"/>
</dbReference>
<dbReference type="EMBL" id="PEIB01000002">
    <property type="protein sequence ID" value="RXJ74615.1"/>
    <property type="molecule type" value="Genomic_DNA"/>
</dbReference>
<dbReference type="SUPFAM" id="SSF46767">
    <property type="entry name" value="Methylated DNA-protein cysteine methyltransferase, C-terminal domain"/>
    <property type="match status" value="1"/>
</dbReference>
<reference evidence="11 12" key="1">
    <citation type="submission" date="2017-10" db="EMBL/GenBank/DDBJ databases">
        <title>Nyctiphanis sp. nov., isolated from the stomach of the euphausiid Nyctiphanes simplex (Hansen, 1911) in the Gulf of California.</title>
        <authorList>
            <person name="Gomez-Gil B."/>
            <person name="Aguilar-Mendez M."/>
            <person name="Lopez-Cortes A."/>
            <person name="Gomez-Gutierrez J."/>
            <person name="Roque A."/>
            <person name="Lang E."/>
            <person name="Gonzalez-Castillo A."/>
        </authorList>
    </citation>
    <scope>NUCLEOTIDE SEQUENCE [LARGE SCALE GENOMIC DNA]</scope>
    <source>
        <strain evidence="11 12">CAIM 600</strain>
    </source>
</reference>
<sequence length="157" mass="17343">MTTFVDYYESPIGKLTLLASEKGLTAIYFENHKLPTSIPENLINNPVTFEKVCDQLDEYFSGGRKAFDIELDMGGTAFQKKVWQELTDIPYGETISYQELAIRVGNPKASRAVGAANGKNPLSIIIPCHRVIAKNGKLTGYAGGVQAKKWLLEFEAP</sequence>
<keyword evidence="12" id="KW-1185">Reference proteome</keyword>
<dbReference type="InterPro" id="IPR036217">
    <property type="entry name" value="MethylDNA_cys_MeTrfase_DNAb"/>
</dbReference>
<dbReference type="RefSeq" id="WP_129121084.1">
    <property type="nucleotide sequence ID" value="NZ_PEIB01000002.1"/>
</dbReference>
<comment type="subcellular location">
    <subcellularLocation>
        <location evidence="8">Cytoplasm</location>
    </subcellularLocation>
</comment>